<dbReference type="Proteomes" id="UP000622552">
    <property type="component" value="Unassembled WGS sequence"/>
</dbReference>
<comment type="caution">
    <text evidence="5">The sequence shown here is derived from an EMBL/GenBank/DDBJ whole genome shotgun (WGS) entry which is preliminary data.</text>
</comment>
<dbReference type="PROSITE" id="PS51186">
    <property type="entry name" value="GNAT"/>
    <property type="match status" value="2"/>
</dbReference>
<dbReference type="GO" id="GO:0016747">
    <property type="term" value="F:acyltransferase activity, transferring groups other than amino-acyl groups"/>
    <property type="evidence" value="ECO:0007669"/>
    <property type="project" value="InterPro"/>
</dbReference>
<reference evidence="5" key="1">
    <citation type="submission" date="2020-11" db="EMBL/GenBank/DDBJ databases">
        <title>Sequencing the genomes of 1000 actinobacteria strains.</title>
        <authorList>
            <person name="Klenk H.-P."/>
        </authorList>
    </citation>
    <scope>NUCLEOTIDE SEQUENCE</scope>
    <source>
        <strain evidence="5">DSM 45356</strain>
    </source>
</reference>
<keyword evidence="1" id="KW-0808">Transferase</keyword>
<sequence>MTQWRALTASDLPALAALTRSVLAADGGMPQSADEGFLRGRYLGGEALGAFESGELVASVAVRPVGPAPGPGQPGIGLTGIVAQVAPAYRGRGLGRHLLEWGLARAPRPRVETESWTPAVDRLLTGYGLERTFGELVMTCPLTTGGATLAPAATPLPDGIILEEWRPGNEADFFTAYDASFRDRPGFPGWSSGEWIDWISGDEDDFRADWALLARDAEGAPAGFCVASPDHAIGQAGVVPAWRRRGLGRALLTESANRMRAEGATSVLLMVATNNPGATALYESLGYVETGQRARYERG</sequence>
<dbReference type="InterPro" id="IPR000182">
    <property type="entry name" value="GNAT_dom"/>
</dbReference>
<evidence type="ECO:0000313" key="5">
    <source>
        <dbReference type="EMBL" id="MBG6137949.1"/>
    </source>
</evidence>
<evidence type="ECO:0000256" key="3">
    <source>
        <dbReference type="SAM" id="SignalP"/>
    </source>
</evidence>
<protein>
    <submittedName>
        <fullName evidence="5">Ribosomal protein S18 acetylase RimI-like enzyme</fullName>
    </submittedName>
</protein>
<evidence type="ECO:0000259" key="4">
    <source>
        <dbReference type="PROSITE" id="PS51186"/>
    </source>
</evidence>
<feature type="domain" description="N-acetyltransferase" evidence="4">
    <location>
        <begin position="2"/>
        <end position="143"/>
    </location>
</feature>
<keyword evidence="6" id="KW-1185">Reference proteome</keyword>
<dbReference type="AlphaFoldDB" id="A0A8J7GFK5"/>
<evidence type="ECO:0000256" key="1">
    <source>
        <dbReference type="ARBA" id="ARBA00022679"/>
    </source>
</evidence>
<name>A0A8J7GFK5_9ACTN</name>
<dbReference type="InterPro" id="IPR050680">
    <property type="entry name" value="YpeA/RimI_acetyltransf"/>
</dbReference>
<dbReference type="Pfam" id="PF00583">
    <property type="entry name" value="Acetyltransf_1"/>
    <property type="match status" value="2"/>
</dbReference>
<feature type="domain" description="N-acetyltransferase" evidence="4">
    <location>
        <begin position="163"/>
        <end position="299"/>
    </location>
</feature>
<accession>A0A8J7GFK5</accession>
<keyword evidence="3" id="KW-0732">Signal</keyword>
<keyword evidence="5" id="KW-0687">Ribonucleoprotein</keyword>
<feature type="chain" id="PRO_5039681211" evidence="3">
    <location>
        <begin position="25"/>
        <end position="299"/>
    </location>
</feature>
<evidence type="ECO:0000256" key="2">
    <source>
        <dbReference type="ARBA" id="ARBA00023315"/>
    </source>
</evidence>
<dbReference type="CDD" id="cd04301">
    <property type="entry name" value="NAT_SF"/>
    <property type="match status" value="2"/>
</dbReference>
<keyword evidence="2" id="KW-0012">Acyltransferase</keyword>
<dbReference type="EMBL" id="JADOUF010000001">
    <property type="protein sequence ID" value="MBG6137949.1"/>
    <property type="molecule type" value="Genomic_DNA"/>
</dbReference>
<proteinExistence type="predicted"/>
<dbReference type="PANTHER" id="PTHR43420:SF44">
    <property type="entry name" value="ACETYLTRANSFERASE YPEA"/>
    <property type="match status" value="1"/>
</dbReference>
<dbReference type="InterPro" id="IPR016181">
    <property type="entry name" value="Acyl_CoA_acyltransferase"/>
</dbReference>
<dbReference type="RefSeq" id="WP_197004758.1">
    <property type="nucleotide sequence ID" value="NZ_BONS01000017.1"/>
</dbReference>
<dbReference type="SUPFAM" id="SSF55729">
    <property type="entry name" value="Acyl-CoA N-acyltransferases (Nat)"/>
    <property type="match status" value="2"/>
</dbReference>
<dbReference type="PANTHER" id="PTHR43420">
    <property type="entry name" value="ACETYLTRANSFERASE"/>
    <property type="match status" value="1"/>
</dbReference>
<gene>
    <name evidence="5" type="ORF">IW245_004143</name>
</gene>
<organism evidence="5 6">
    <name type="scientific">Longispora fulva</name>
    <dbReference type="NCBI Taxonomy" id="619741"/>
    <lineage>
        <taxon>Bacteria</taxon>
        <taxon>Bacillati</taxon>
        <taxon>Actinomycetota</taxon>
        <taxon>Actinomycetes</taxon>
        <taxon>Micromonosporales</taxon>
        <taxon>Micromonosporaceae</taxon>
        <taxon>Longispora</taxon>
    </lineage>
</organism>
<dbReference type="GO" id="GO:0005840">
    <property type="term" value="C:ribosome"/>
    <property type="evidence" value="ECO:0007669"/>
    <property type="project" value="UniProtKB-KW"/>
</dbReference>
<evidence type="ECO:0000313" key="6">
    <source>
        <dbReference type="Proteomes" id="UP000622552"/>
    </source>
</evidence>
<feature type="signal peptide" evidence="3">
    <location>
        <begin position="1"/>
        <end position="24"/>
    </location>
</feature>
<dbReference type="Gene3D" id="3.40.630.30">
    <property type="match status" value="1"/>
</dbReference>
<keyword evidence="5" id="KW-0689">Ribosomal protein</keyword>